<organism evidence="1 2">
    <name type="scientific">Nannocystis radixulma</name>
    <dbReference type="NCBI Taxonomy" id="2995305"/>
    <lineage>
        <taxon>Bacteria</taxon>
        <taxon>Pseudomonadati</taxon>
        <taxon>Myxococcota</taxon>
        <taxon>Polyangia</taxon>
        <taxon>Nannocystales</taxon>
        <taxon>Nannocystaceae</taxon>
        <taxon>Nannocystis</taxon>
    </lineage>
</organism>
<evidence type="ECO:0008006" key="3">
    <source>
        <dbReference type="Google" id="ProtNLM"/>
    </source>
</evidence>
<dbReference type="EMBL" id="JAQNDN010000009">
    <property type="protein sequence ID" value="MDC0669538.1"/>
    <property type="molecule type" value="Genomic_DNA"/>
</dbReference>
<protein>
    <recommendedName>
        <fullName evidence="3">DUF5689 domain-containing protein</fullName>
    </recommendedName>
</protein>
<keyword evidence="2" id="KW-1185">Reference proteome</keyword>
<reference evidence="1 2" key="1">
    <citation type="submission" date="2022-11" db="EMBL/GenBank/DDBJ databases">
        <title>Minimal conservation of predation-associated metabolite biosynthetic gene clusters underscores biosynthetic potential of Myxococcota including descriptions for ten novel species: Archangium lansinium sp. nov., Myxococcus landrumus sp. nov., Nannocystis bai.</title>
        <authorList>
            <person name="Ahearne A."/>
            <person name="Stevens C."/>
            <person name="Dowd S."/>
        </authorList>
    </citation>
    <scope>NUCLEOTIDE SEQUENCE [LARGE SCALE GENOMIC DNA]</scope>
    <source>
        <strain evidence="1 2">NCELM</strain>
    </source>
</reference>
<comment type="caution">
    <text evidence="1">The sequence shown here is derived from an EMBL/GenBank/DDBJ whole genome shotgun (WGS) entry which is preliminary data.</text>
</comment>
<sequence>MHSKSPALALALLAAGCVQEIDKSTGKVAPLSFKVEIEGEIGSEKTPLTYTSTGQQFVLDIRAVDDEGELATWFSGQVYLDLAPRGRLAPNQSNTVTLKDGEAIGVPVDVVRAHGATNIWVEDRGSDDKPGSYATGLSPTIHVAHPTLREINETTIPASSPLDGDFVKVNTEGRTLVVTGIAVDGFYLTDLNDMAGGFNAIFAHTFSRPKGVEQGSVIEELIGTVVEFYGFTELSFPTYRVGGKISNLVPVELTGALVDQDTEMEKFESRLVEVRDVTVCPLGDGFATFGQWVVLVDPAGNCNNGKGGVNIVSALSATGFDPADHVGAKLRITGDLRFHAAANPSWLIYTRSDEDIEIAGQ</sequence>
<proteinExistence type="predicted"/>
<evidence type="ECO:0000313" key="1">
    <source>
        <dbReference type="EMBL" id="MDC0669538.1"/>
    </source>
</evidence>
<gene>
    <name evidence="1" type="ORF">POL58_17425</name>
</gene>
<evidence type="ECO:0000313" key="2">
    <source>
        <dbReference type="Proteomes" id="UP001217838"/>
    </source>
</evidence>
<name>A0ABT5B5Z6_9BACT</name>
<dbReference type="PROSITE" id="PS51257">
    <property type="entry name" value="PROKAR_LIPOPROTEIN"/>
    <property type="match status" value="1"/>
</dbReference>
<accession>A0ABT5B5Z6</accession>
<dbReference type="RefSeq" id="WP_271999338.1">
    <property type="nucleotide sequence ID" value="NZ_JAQNDN010000009.1"/>
</dbReference>
<dbReference type="Proteomes" id="UP001217838">
    <property type="component" value="Unassembled WGS sequence"/>
</dbReference>